<reference evidence="9" key="3">
    <citation type="submission" date="2025-09" db="UniProtKB">
        <authorList>
            <consortium name="Ensembl"/>
        </authorList>
    </citation>
    <scope>IDENTIFICATION</scope>
</reference>
<keyword evidence="6" id="KW-1133">Transmembrane helix</keyword>
<evidence type="ECO:0000256" key="2">
    <source>
        <dbReference type="ARBA" id="ARBA00022729"/>
    </source>
</evidence>
<evidence type="ECO:0000313" key="9">
    <source>
        <dbReference type="Ensembl" id="ENSGWIP00000004200.1"/>
    </source>
</evidence>
<dbReference type="Pfam" id="PF00193">
    <property type="entry name" value="Xlink"/>
    <property type="match status" value="1"/>
</dbReference>
<dbReference type="SMART" id="SM00445">
    <property type="entry name" value="LINK"/>
    <property type="match status" value="1"/>
</dbReference>
<comment type="caution">
    <text evidence="4">Lacks conserved residue(s) required for the propagation of feature annotation.</text>
</comment>
<dbReference type="GO" id="GO:0007155">
    <property type="term" value="P:cell adhesion"/>
    <property type="evidence" value="ECO:0007669"/>
    <property type="project" value="InterPro"/>
</dbReference>
<keyword evidence="10" id="KW-1185">Reference proteome</keyword>
<gene>
    <name evidence="9" type="primary">susd5</name>
</gene>
<dbReference type="PROSITE" id="PS50923">
    <property type="entry name" value="SUSHI"/>
    <property type="match status" value="1"/>
</dbReference>
<feature type="domain" description="Sushi" evidence="7">
    <location>
        <begin position="127"/>
        <end position="188"/>
    </location>
</feature>
<dbReference type="PANTHER" id="PTHR32493:SF0">
    <property type="entry name" value="SUSHI DOMAIN-CONTAINING PROTEIN 5"/>
    <property type="match status" value="1"/>
</dbReference>
<dbReference type="InterPro" id="IPR000436">
    <property type="entry name" value="Sushi_SCR_CCP_dom"/>
</dbReference>
<keyword evidence="1 4" id="KW-0768">Sushi</keyword>
<dbReference type="InterPro" id="IPR053298">
    <property type="entry name" value="Sushi_domain_protein"/>
</dbReference>
<dbReference type="InterPro" id="IPR016187">
    <property type="entry name" value="CTDL_fold"/>
</dbReference>
<accession>A0A8C5DAA9</accession>
<dbReference type="PANTHER" id="PTHR32493">
    <property type="entry name" value="SUSHI DOMAIN-CONTAINING PROTEIN 5"/>
    <property type="match status" value="1"/>
</dbReference>
<evidence type="ECO:0000256" key="6">
    <source>
        <dbReference type="SAM" id="Phobius"/>
    </source>
</evidence>
<evidence type="ECO:0000313" key="10">
    <source>
        <dbReference type="Proteomes" id="UP000694680"/>
    </source>
</evidence>
<dbReference type="Gene3D" id="2.10.70.10">
    <property type="entry name" value="Complement Module, domain 1"/>
    <property type="match status" value="1"/>
</dbReference>
<feature type="compositionally biased region" description="Low complexity" evidence="5">
    <location>
        <begin position="579"/>
        <end position="589"/>
    </location>
</feature>
<dbReference type="Gene3D" id="3.10.100.10">
    <property type="entry name" value="Mannose-Binding Protein A, subunit A"/>
    <property type="match status" value="1"/>
</dbReference>
<proteinExistence type="predicted"/>
<dbReference type="PROSITE" id="PS50963">
    <property type="entry name" value="LINK_2"/>
    <property type="match status" value="1"/>
</dbReference>
<evidence type="ECO:0000256" key="4">
    <source>
        <dbReference type="PROSITE-ProRule" id="PRU00302"/>
    </source>
</evidence>
<reference evidence="9" key="2">
    <citation type="submission" date="2025-08" db="UniProtKB">
        <authorList>
            <consortium name="Ensembl"/>
        </authorList>
    </citation>
    <scope>IDENTIFICATION</scope>
</reference>
<dbReference type="FunFam" id="2.10.70.10:FF:000050">
    <property type="entry name" value="sushi domain-containing protein 5"/>
    <property type="match status" value="1"/>
</dbReference>
<dbReference type="GO" id="GO:0005540">
    <property type="term" value="F:hyaluronic acid binding"/>
    <property type="evidence" value="ECO:0007669"/>
    <property type="project" value="InterPro"/>
</dbReference>
<evidence type="ECO:0000256" key="3">
    <source>
        <dbReference type="ARBA" id="ARBA00023157"/>
    </source>
</evidence>
<feature type="compositionally biased region" description="Basic and acidic residues" evidence="5">
    <location>
        <begin position="319"/>
        <end position="332"/>
    </location>
</feature>
<feature type="transmembrane region" description="Helical" evidence="6">
    <location>
        <begin position="545"/>
        <end position="566"/>
    </location>
</feature>
<feature type="region of interest" description="Disordered" evidence="5">
    <location>
        <begin position="310"/>
        <end position="425"/>
    </location>
</feature>
<protein>
    <recommendedName>
        <fullName evidence="11">Sushi domain containing 5</fullName>
    </recommendedName>
</protein>
<reference evidence="9" key="1">
    <citation type="submission" date="2020-06" db="EMBL/GenBank/DDBJ databases">
        <authorList>
            <consortium name="Wellcome Sanger Institute Data Sharing"/>
        </authorList>
    </citation>
    <scope>NUCLEOTIDE SEQUENCE [LARGE SCALE GENOMIC DNA]</scope>
</reference>
<dbReference type="GO" id="GO:0007219">
    <property type="term" value="P:Notch signaling pathway"/>
    <property type="evidence" value="ECO:0007669"/>
    <property type="project" value="TreeGrafter"/>
</dbReference>
<dbReference type="AlphaFoldDB" id="A0A8C5DAA9"/>
<dbReference type="Proteomes" id="UP000694680">
    <property type="component" value="Chromosome 11"/>
</dbReference>
<dbReference type="InterPro" id="IPR016186">
    <property type="entry name" value="C-type_lectin-like/link_sf"/>
</dbReference>
<dbReference type="CDD" id="cd00033">
    <property type="entry name" value="CCP"/>
    <property type="match status" value="1"/>
</dbReference>
<sequence length="598" mass="65607">ASKIFCSSSSAWHFLDASAVKRLSLCLLSGRVFVLDLMNHSGLQGFREAEQVCASQHARLASVEELRHAVMECFFSPCTRGWLHGGTVGSTVCNIVGSGLKAVDVRTENTTDDAAQLNAFCVKDKDMPCGDPPSFPNARLQDHSGFEMGDELLYSCVPGYVMPSGQSAFSLLCDSCGEWYGLVQICVRDETESHVDYEDKFRDSSEELESLEQQETSIGVKVEDNPDHLKEHQVKEELVIGHDGVLEEVVERDAKKMQVVEDTDVISTDIADATEAPVSLLSQKHLFWFPSEAFQEEGPPALTNPVIQTTQRASGGESEESKDHEGDGDHQHVVFSINPKLPENATQDKAGRKDPTEESWLDGYPVRVETNSDSTVRPGEGDRPDSGSVVITTDRPNDVEMRRPVSYTDSPEDHKSPPIGPESEQEVLEDMWPRFTGTSAPLPELPGPSDSPSFADTLDYDTQQAAPTHSWLDDLTEHPIFDHGPAPPVHDDDILDPVIEEHTVQNLPGESGERGEAEGKMGETICVGEDCPPHHPSSSGHGPTMAAIIVAVCAIAMAVIAGVWCYHRRQRKSSVYEMNGKGQNQNRQGQHIEMQQKV</sequence>
<evidence type="ECO:0000256" key="1">
    <source>
        <dbReference type="ARBA" id="ARBA00022659"/>
    </source>
</evidence>
<dbReference type="SUPFAM" id="SSF57535">
    <property type="entry name" value="Complement control module/SCR domain"/>
    <property type="match status" value="1"/>
</dbReference>
<keyword evidence="6" id="KW-0472">Membrane</keyword>
<keyword evidence="2" id="KW-0732">Signal</keyword>
<keyword evidence="6" id="KW-0812">Transmembrane</keyword>
<feature type="region of interest" description="Disordered" evidence="5">
    <location>
        <begin position="579"/>
        <end position="598"/>
    </location>
</feature>
<dbReference type="Pfam" id="PF00084">
    <property type="entry name" value="Sushi"/>
    <property type="match status" value="1"/>
</dbReference>
<dbReference type="Ensembl" id="ENSGWIT00000004507.1">
    <property type="protein sequence ID" value="ENSGWIP00000004200.1"/>
    <property type="gene ID" value="ENSGWIG00000002254.1"/>
</dbReference>
<evidence type="ECO:0000259" key="8">
    <source>
        <dbReference type="PROSITE" id="PS50963"/>
    </source>
</evidence>
<dbReference type="SMART" id="SM00032">
    <property type="entry name" value="CCP"/>
    <property type="match status" value="1"/>
</dbReference>
<dbReference type="InterPro" id="IPR000538">
    <property type="entry name" value="Link_dom"/>
</dbReference>
<name>A0A8C5DAA9_GOUWI</name>
<evidence type="ECO:0000256" key="5">
    <source>
        <dbReference type="SAM" id="MobiDB-lite"/>
    </source>
</evidence>
<keyword evidence="3" id="KW-1015">Disulfide bond</keyword>
<dbReference type="SUPFAM" id="SSF56436">
    <property type="entry name" value="C-type lectin-like"/>
    <property type="match status" value="1"/>
</dbReference>
<organism evidence="9 10">
    <name type="scientific">Gouania willdenowi</name>
    <name type="common">Blunt-snouted clingfish</name>
    <name type="synonym">Lepadogaster willdenowi</name>
    <dbReference type="NCBI Taxonomy" id="441366"/>
    <lineage>
        <taxon>Eukaryota</taxon>
        <taxon>Metazoa</taxon>
        <taxon>Chordata</taxon>
        <taxon>Craniata</taxon>
        <taxon>Vertebrata</taxon>
        <taxon>Euteleostomi</taxon>
        <taxon>Actinopterygii</taxon>
        <taxon>Neopterygii</taxon>
        <taxon>Teleostei</taxon>
        <taxon>Neoteleostei</taxon>
        <taxon>Acanthomorphata</taxon>
        <taxon>Ovalentaria</taxon>
        <taxon>Blenniimorphae</taxon>
        <taxon>Blenniiformes</taxon>
        <taxon>Gobiesocoidei</taxon>
        <taxon>Gobiesocidae</taxon>
        <taxon>Gobiesocinae</taxon>
        <taxon>Gouania</taxon>
    </lineage>
</organism>
<feature type="domain" description="Link" evidence="8">
    <location>
        <begin position="31"/>
        <end position="123"/>
    </location>
</feature>
<evidence type="ECO:0000259" key="7">
    <source>
        <dbReference type="PROSITE" id="PS50923"/>
    </source>
</evidence>
<dbReference type="InterPro" id="IPR035976">
    <property type="entry name" value="Sushi/SCR/CCP_sf"/>
</dbReference>
<evidence type="ECO:0008006" key="11">
    <source>
        <dbReference type="Google" id="ProtNLM"/>
    </source>
</evidence>